<dbReference type="InterPro" id="IPR020084">
    <property type="entry name" value="NUDIX_hydrolase_CS"/>
</dbReference>
<dbReference type="Proteomes" id="UP001396646">
    <property type="component" value="Unassembled WGS sequence"/>
</dbReference>
<accession>A0ABU9KWU9</accession>
<dbReference type="InterPro" id="IPR015797">
    <property type="entry name" value="NUDIX_hydrolase-like_dom_sf"/>
</dbReference>
<dbReference type="EMBL" id="JBCAUS010000006">
    <property type="protein sequence ID" value="MEL4305799.1"/>
    <property type="molecule type" value="Genomic_DNA"/>
</dbReference>
<dbReference type="PRINTS" id="PR00502">
    <property type="entry name" value="NUDIXFAMILY"/>
</dbReference>
<evidence type="ECO:0000313" key="3">
    <source>
        <dbReference type="EMBL" id="MEL4305799.1"/>
    </source>
</evidence>
<keyword evidence="4" id="KW-1185">Reference proteome</keyword>
<evidence type="ECO:0000313" key="4">
    <source>
        <dbReference type="Proteomes" id="UP001396646"/>
    </source>
</evidence>
<gene>
    <name evidence="3" type="ORF">WOA13_08205</name>
</gene>
<dbReference type="PROSITE" id="PS00893">
    <property type="entry name" value="NUDIX_BOX"/>
    <property type="match status" value="1"/>
</dbReference>
<keyword evidence="1 3" id="KW-0378">Hydrolase</keyword>
<proteinExistence type="predicted"/>
<dbReference type="PROSITE" id="PS51462">
    <property type="entry name" value="NUDIX"/>
    <property type="match status" value="1"/>
</dbReference>
<reference evidence="3 4" key="1">
    <citation type="submission" date="2024-04" db="EMBL/GenBank/DDBJ databases">
        <title>Methanococcoides sp. LMO-2.</title>
        <authorList>
            <person name="Liang L."/>
        </authorList>
    </citation>
    <scope>NUCLEOTIDE SEQUENCE [LARGE SCALE GENOMIC DNA]</scope>
    <source>
        <strain evidence="3 4">LMO-2</strain>
    </source>
</reference>
<evidence type="ECO:0000256" key="1">
    <source>
        <dbReference type="ARBA" id="ARBA00022801"/>
    </source>
</evidence>
<dbReference type="PANTHER" id="PTHR43736:SF1">
    <property type="entry name" value="DIHYDRONEOPTERIN TRIPHOSPHATE DIPHOSPHATASE"/>
    <property type="match status" value="1"/>
</dbReference>
<dbReference type="SUPFAM" id="SSF55811">
    <property type="entry name" value="Nudix"/>
    <property type="match status" value="1"/>
</dbReference>
<name>A0ABU9KWU9_9EURY</name>
<dbReference type="GO" id="GO:0016787">
    <property type="term" value="F:hydrolase activity"/>
    <property type="evidence" value="ECO:0007669"/>
    <property type="project" value="UniProtKB-KW"/>
</dbReference>
<organism evidence="3 4">
    <name type="scientific">Methanococcoides cohabitans</name>
    <dbReference type="NCBI Taxonomy" id="3136559"/>
    <lineage>
        <taxon>Archaea</taxon>
        <taxon>Methanobacteriati</taxon>
        <taxon>Methanobacteriota</taxon>
        <taxon>Stenosarchaea group</taxon>
        <taxon>Methanomicrobia</taxon>
        <taxon>Methanosarcinales</taxon>
        <taxon>Methanosarcinaceae</taxon>
        <taxon>Methanococcoides</taxon>
    </lineage>
</organism>
<dbReference type="PANTHER" id="PTHR43736">
    <property type="entry name" value="ADP-RIBOSE PYROPHOSPHATASE"/>
    <property type="match status" value="1"/>
</dbReference>
<evidence type="ECO:0000259" key="2">
    <source>
        <dbReference type="PROSITE" id="PS51462"/>
    </source>
</evidence>
<dbReference type="CDD" id="cd18873">
    <property type="entry name" value="NUDIX_NadM_like"/>
    <property type="match status" value="1"/>
</dbReference>
<feature type="domain" description="Nudix hydrolase" evidence="2">
    <location>
        <begin position="6"/>
        <end position="132"/>
    </location>
</feature>
<sequence>MTVPTTPLLTVDAVIILNRKIVLIKRKNPPFKNNFALPGGFVEVGETTEAAVIREAKEETGLSIDIIKLVGVYSEPSRDPRGHTVSVCYLAIGHGEPRAATDAAGVALFDIKELPDIAFDHQKMIDDAGDDINGILSKM</sequence>
<dbReference type="Pfam" id="PF00293">
    <property type="entry name" value="NUDIX"/>
    <property type="match status" value="1"/>
</dbReference>
<protein>
    <submittedName>
        <fullName evidence="3">NUDIX hydrolase</fullName>
    </submittedName>
</protein>
<dbReference type="Gene3D" id="3.90.79.10">
    <property type="entry name" value="Nucleoside Triphosphate Pyrophosphohydrolase"/>
    <property type="match status" value="1"/>
</dbReference>
<dbReference type="InterPro" id="IPR020476">
    <property type="entry name" value="Nudix_hydrolase"/>
</dbReference>
<dbReference type="RefSeq" id="WP_342127430.1">
    <property type="nucleotide sequence ID" value="NZ_JBCAUS010000006.1"/>
</dbReference>
<dbReference type="InterPro" id="IPR000086">
    <property type="entry name" value="NUDIX_hydrolase_dom"/>
</dbReference>
<comment type="caution">
    <text evidence="3">The sequence shown here is derived from an EMBL/GenBank/DDBJ whole genome shotgun (WGS) entry which is preliminary data.</text>
</comment>